<keyword evidence="3" id="KW-1185">Reference proteome</keyword>
<dbReference type="AlphaFoldDB" id="A0A9P6GYI4"/>
<evidence type="ECO:0000313" key="3">
    <source>
        <dbReference type="Proteomes" id="UP000740883"/>
    </source>
</evidence>
<sequence>MLNIKTLDGLEMALKGDFLSKSLLFESLLALPQTLDPVDIPINAEVLKICLKFMEIDSASLPPNYNPLDIKFKTSDLNFFSGCTNNVLIELCNASNYLNYPYLMELICKILANKMQYKSTEELREFIGVESGAVEDIEDEEINRQFEWLSSSE</sequence>
<name>A0A9P6GYI4_9MICR</name>
<dbReference type="EMBL" id="SBJO01000153">
    <property type="protein sequence ID" value="KAF9762593.1"/>
    <property type="molecule type" value="Genomic_DNA"/>
</dbReference>
<dbReference type="Pfam" id="PF01466">
    <property type="entry name" value="Skp1"/>
    <property type="match status" value="1"/>
</dbReference>
<evidence type="ECO:0000313" key="2">
    <source>
        <dbReference type="EMBL" id="KAF9762593.1"/>
    </source>
</evidence>
<evidence type="ECO:0000259" key="1">
    <source>
        <dbReference type="Pfam" id="PF01466"/>
    </source>
</evidence>
<accession>A0A9P6GYI4</accession>
<proteinExistence type="predicted"/>
<comment type="caution">
    <text evidence="2">The sequence shown here is derived from an EMBL/GenBank/DDBJ whole genome shotgun (WGS) entry which is preliminary data.</text>
</comment>
<gene>
    <name evidence="2" type="primary">sconC</name>
    <name evidence="2" type="ORF">NGRA_1913</name>
</gene>
<dbReference type="OrthoDB" id="2342932at2759"/>
<protein>
    <submittedName>
        <fullName evidence="2">E3 ubiquitin ligase complex SCF subunit sconC</fullName>
    </submittedName>
</protein>
<dbReference type="InterPro" id="IPR016072">
    <property type="entry name" value="Skp1_comp_dimer"/>
</dbReference>
<organism evidence="2 3">
    <name type="scientific">Nosema granulosis</name>
    <dbReference type="NCBI Taxonomy" id="83296"/>
    <lineage>
        <taxon>Eukaryota</taxon>
        <taxon>Fungi</taxon>
        <taxon>Fungi incertae sedis</taxon>
        <taxon>Microsporidia</taxon>
        <taxon>Nosematidae</taxon>
        <taxon>Nosema</taxon>
    </lineage>
</organism>
<dbReference type="GO" id="GO:0006511">
    <property type="term" value="P:ubiquitin-dependent protein catabolic process"/>
    <property type="evidence" value="ECO:0007669"/>
    <property type="project" value="InterPro"/>
</dbReference>
<reference evidence="2 3" key="1">
    <citation type="journal article" date="2020" name="Genome Biol. Evol.">
        <title>Comparative genomics of strictly vertically transmitted, feminizing microsporidia endosymbionts of amphipod crustaceans.</title>
        <authorList>
            <person name="Cormier A."/>
            <person name="Chebbi M.A."/>
            <person name="Giraud I."/>
            <person name="Wattier R."/>
            <person name="Teixeira M."/>
            <person name="Gilbert C."/>
            <person name="Rigaud T."/>
            <person name="Cordaux R."/>
        </authorList>
    </citation>
    <scope>NUCLEOTIDE SEQUENCE [LARGE SCALE GENOMIC DNA]</scope>
    <source>
        <strain evidence="2 3">Ou3-Ou53</strain>
    </source>
</reference>
<dbReference type="Proteomes" id="UP000740883">
    <property type="component" value="Unassembled WGS sequence"/>
</dbReference>
<dbReference type="InterPro" id="IPR011333">
    <property type="entry name" value="SKP1/BTB/POZ_sf"/>
</dbReference>
<dbReference type="InterPro" id="IPR036296">
    <property type="entry name" value="SKP1-like_dim_sf"/>
</dbReference>
<dbReference type="Gene3D" id="3.30.710.10">
    <property type="entry name" value="Potassium Channel Kv1.1, Chain A"/>
    <property type="match status" value="1"/>
</dbReference>
<dbReference type="SUPFAM" id="SSF81382">
    <property type="entry name" value="Skp1 dimerisation domain-like"/>
    <property type="match status" value="1"/>
</dbReference>
<feature type="domain" description="SKP1 component dimerisation" evidence="1">
    <location>
        <begin position="102"/>
        <end position="148"/>
    </location>
</feature>